<dbReference type="AlphaFoldDB" id="A3DJ99"/>
<evidence type="ECO:0000256" key="3">
    <source>
        <dbReference type="ARBA" id="ARBA00022578"/>
    </source>
</evidence>
<dbReference type="GO" id="GO:0004803">
    <property type="term" value="F:transposase activity"/>
    <property type="evidence" value="ECO:0007669"/>
    <property type="project" value="UniProtKB-UniRule"/>
</dbReference>
<proteinExistence type="inferred from homology"/>
<accession>A3DJ99</accession>
<evidence type="ECO:0000256" key="6">
    <source>
        <dbReference type="RuleBase" id="RU365089"/>
    </source>
</evidence>
<gene>
    <name evidence="7" type="ordered locus">Cthe_2829</name>
</gene>
<keyword evidence="4 6" id="KW-0238">DNA-binding</keyword>
<evidence type="ECO:0000256" key="5">
    <source>
        <dbReference type="ARBA" id="ARBA00023172"/>
    </source>
</evidence>
<dbReference type="eggNOG" id="COG3328">
    <property type="taxonomic scope" value="Bacteria"/>
</dbReference>
<evidence type="ECO:0000313" key="8">
    <source>
        <dbReference type="Proteomes" id="UP000002145"/>
    </source>
</evidence>
<dbReference type="STRING" id="203119.Cthe_2829"/>
<keyword evidence="5 6" id="KW-0233">DNA recombination</keyword>
<dbReference type="KEGG" id="cth:Cthe_2829"/>
<evidence type="ECO:0000256" key="2">
    <source>
        <dbReference type="ARBA" id="ARBA00010961"/>
    </source>
</evidence>
<protein>
    <recommendedName>
        <fullName evidence="6">Mutator family transposase</fullName>
    </recommendedName>
</protein>
<evidence type="ECO:0000313" key="7">
    <source>
        <dbReference type="EMBL" id="ABN54028.1"/>
    </source>
</evidence>
<dbReference type="Pfam" id="PF00872">
    <property type="entry name" value="Transposase_mut"/>
    <property type="match status" value="1"/>
</dbReference>
<dbReference type="PANTHER" id="PTHR33217">
    <property type="entry name" value="TRANSPOSASE FOR INSERTION SEQUENCE ELEMENT IS1081"/>
    <property type="match status" value="1"/>
</dbReference>
<evidence type="ECO:0000256" key="4">
    <source>
        <dbReference type="ARBA" id="ARBA00023125"/>
    </source>
</evidence>
<keyword evidence="3 6" id="KW-0815">Transposition</keyword>
<evidence type="ECO:0000256" key="1">
    <source>
        <dbReference type="ARBA" id="ARBA00002190"/>
    </source>
</evidence>
<dbReference type="HOGENOM" id="CLU_036805_13_3_9"/>
<keyword evidence="6" id="KW-0814">Transposable element</keyword>
<dbReference type="GO" id="GO:0006313">
    <property type="term" value="P:DNA transposition"/>
    <property type="evidence" value="ECO:0007669"/>
    <property type="project" value="UniProtKB-UniRule"/>
</dbReference>
<reference evidence="7 8" key="2">
    <citation type="journal article" date="2013" name="Biotechnol. Biofuels">
        <title>Global transcriptome analysis of Clostridium thermocellum ATCC 27405 during growth on dilute acid pretreated Populus and switchgrass.</title>
        <authorList>
            <person name="Wilson C.M."/>
            <person name="Rodriguez M.Jr."/>
            <person name="Johnson C.M."/>
            <person name="Martin S.L."/>
            <person name="Chu T.M."/>
            <person name="Wolfinger R.D."/>
            <person name="Hauser L.J."/>
            <person name="Land M.L."/>
            <person name="Klingeman D.M."/>
            <person name="Syed M.H."/>
            <person name="Ragauskas A.J."/>
            <person name="Tschaplinski T.J."/>
            <person name="Mielenz J.R."/>
            <person name="Brown S.D."/>
        </authorList>
    </citation>
    <scope>NUCLEOTIDE SEQUENCE [LARGE SCALE GENOMIC DNA]</scope>
    <source>
        <strain evidence="8">ATCC 27405 / DSM 1237 / JCM 9322 / NBRC 103400 / NCIMB 10682 / NRRL B-4536 / VPI 7372</strain>
    </source>
</reference>
<dbReference type="PANTHER" id="PTHR33217:SF8">
    <property type="entry name" value="MUTATOR FAMILY TRANSPOSASE"/>
    <property type="match status" value="1"/>
</dbReference>
<dbReference type="EMBL" id="CP000568">
    <property type="protein sequence ID" value="ABN54028.1"/>
    <property type="molecule type" value="Genomic_DNA"/>
</dbReference>
<keyword evidence="8" id="KW-1185">Reference proteome</keyword>
<sequence length="147" mass="17511">MTLTHQIRNTLKYVSDKGRKEFARDLKRIYTAPNEKAGYDQMLEVSEKWEKKYPAAMKSWKSNWDVICPFFKYSEELRKIMYTTNTIESLNSSYRRINKSRTVFPGDQSLLKSIYLATVKITSKWTMRYKNWGLILGQLQIMFEGRI</sequence>
<reference evidence="8" key="1">
    <citation type="submission" date="2007-02" db="EMBL/GenBank/DDBJ databases">
        <title>Complete sequence of Clostridium thermocellum ATCC 27405.</title>
        <authorList>
            <consortium name="US DOE Joint Genome Institute"/>
            <person name="Copeland A."/>
            <person name="Lucas S."/>
            <person name="Lapidus A."/>
            <person name="Barry K."/>
            <person name="Detter J.C."/>
            <person name="Glavina del Rio T."/>
            <person name="Hammon N."/>
            <person name="Israni S."/>
            <person name="Dalin E."/>
            <person name="Tice H."/>
            <person name="Pitluck S."/>
            <person name="Chertkov O."/>
            <person name="Brettin T."/>
            <person name="Bruce D."/>
            <person name="Han C."/>
            <person name="Tapia R."/>
            <person name="Gilna P."/>
            <person name="Schmutz J."/>
            <person name="Larimer F."/>
            <person name="Land M."/>
            <person name="Hauser L."/>
            <person name="Kyrpides N."/>
            <person name="Mikhailova N."/>
            <person name="Wu J.H.D."/>
            <person name="Newcomb M."/>
            <person name="Richardson P."/>
        </authorList>
    </citation>
    <scope>NUCLEOTIDE SEQUENCE [LARGE SCALE GENOMIC DNA]</scope>
    <source>
        <strain evidence="8">ATCC 27405 / DSM 1237 / JCM 9322 / NBRC 103400 / NCIMB 10682 / NRRL B-4536 / VPI 7372</strain>
    </source>
</reference>
<comment type="similarity">
    <text evidence="2 6">Belongs to the transposase mutator family.</text>
</comment>
<organism evidence="7 8">
    <name type="scientific">Acetivibrio thermocellus (strain ATCC 27405 / DSM 1237 / JCM 9322 / NBRC 103400 / NCIMB 10682 / NRRL B-4536 / VPI 7372)</name>
    <name type="common">Clostridium thermocellum</name>
    <dbReference type="NCBI Taxonomy" id="203119"/>
    <lineage>
        <taxon>Bacteria</taxon>
        <taxon>Bacillati</taxon>
        <taxon>Bacillota</taxon>
        <taxon>Clostridia</taxon>
        <taxon>Eubacteriales</taxon>
        <taxon>Oscillospiraceae</taxon>
        <taxon>Acetivibrio</taxon>
    </lineage>
</organism>
<dbReference type="InterPro" id="IPR001207">
    <property type="entry name" value="Transposase_mutator"/>
</dbReference>
<dbReference type="GO" id="GO:0003677">
    <property type="term" value="F:DNA binding"/>
    <property type="evidence" value="ECO:0007669"/>
    <property type="project" value="UniProtKB-UniRule"/>
</dbReference>
<name>A3DJ99_ACET2</name>
<comment type="function">
    <text evidence="1 6">Required for the transposition of the insertion element.</text>
</comment>
<dbReference type="Proteomes" id="UP000002145">
    <property type="component" value="Chromosome"/>
</dbReference>